<accession>A0ABR1ZLB2</accession>
<sequence length="132" mass="14852">MHSGQNLKLSDSPSSPRWRFSGFKVHTPLKSSQRYNPTSKEKGIYELVINKRSIISRERGGRNRGGLDNLMLTHHPRSSQGKTTRGGLFPMFPPCGKKRNVDALRVPFRNEELQVRAGCAKSRANSYQVLAS</sequence>
<proteinExistence type="predicted"/>
<evidence type="ECO:0000313" key="2">
    <source>
        <dbReference type="EMBL" id="KAK8481346.1"/>
    </source>
</evidence>
<comment type="caution">
    <text evidence="2">The sequence shown here is derived from an EMBL/GenBank/DDBJ whole genome shotgun (WGS) entry which is preliminary data.</text>
</comment>
<organism evidence="2 3">
    <name type="scientific">Hibiscus sabdariffa</name>
    <name type="common">roselle</name>
    <dbReference type="NCBI Taxonomy" id="183260"/>
    <lineage>
        <taxon>Eukaryota</taxon>
        <taxon>Viridiplantae</taxon>
        <taxon>Streptophyta</taxon>
        <taxon>Embryophyta</taxon>
        <taxon>Tracheophyta</taxon>
        <taxon>Spermatophyta</taxon>
        <taxon>Magnoliopsida</taxon>
        <taxon>eudicotyledons</taxon>
        <taxon>Gunneridae</taxon>
        <taxon>Pentapetalae</taxon>
        <taxon>rosids</taxon>
        <taxon>malvids</taxon>
        <taxon>Malvales</taxon>
        <taxon>Malvaceae</taxon>
        <taxon>Malvoideae</taxon>
        <taxon>Hibiscus</taxon>
    </lineage>
</organism>
<dbReference type="Proteomes" id="UP001396334">
    <property type="component" value="Unassembled WGS sequence"/>
</dbReference>
<name>A0ABR1ZLB2_9ROSI</name>
<feature type="region of interest" description="Disordered" evidence="1">
    <location>
        <begin position="59"/>
        <end position="92"/>
    </location>
</feature>
<dbReference type="EMBL" id="JBBPBN010000917">
    <property type="protein sequence ID" value="KAK8481346.1"/>
    <property type="molecule type" value="Genomic_DNA"/>
</dbReference>
<reference evidence="2 3" key="1">
    <citation type="journal article" date="2024" name="G3 (Bethesda)">
        <title>Genome assembly of Hibiscus sabdariffa L. provides insights into metabolisms of medicinal natural products.</title>
        <authorList>
            <person name="Kim T."/>
        </authorList>
    </citation>
    <scope>NUCLEOTIDE SEQUENCE [LARGE SCALE GENOMIC DNA]</scope>
    <source>
        <strain evidence="2">TK-2024</strain>
        <tissue evidence="2">Old leaves</tissue>
    </source>
</reference>
<evidence type="ECO:0000256" key="1">
    <source>
        <dbReference type="SAM" id="MobiDB-lite"/>
    </source>
</evidence>
<keyword evidence="3" id="KW-1185">Reference proteome</keyword>
<protein>
    <submittedName>
        <fullName evidence="2">Uncharacterized protein</fullName>
    </submittedName>
</protein>
<evidence type="ECO:0000313" key="3">
    <source>
        <dbReference type="Proteomes" id="UP001396334"/>
    </source>
</evidence>
<gene>
    <name evidence="2" type="ORF">V6N11_049164</name>
</gene>